<dbReference type="EMBL" id="LAZR01002912">
    <property type="protein sequence ID" value="KKN24061.1"/>
    <property type="molecule type" value="Genomic_DNA"/>
</dbReference>
<sequence>MEDRFNRKYLSILISVALCGASLYQDNLLAAGIAVDPSAPANQQAIITQTANGLPQVNIQTPSSAGVSRNKYSQFDVDKNGVILNNSANNVQTQL</sequence>
<gene>
    <name evidence="2" type="ORF">LCGC14_0898600</name>
</gene>
<comment type="caution">
    <text evidence="2">The sequence shown here is derived from an EMBL/GenBank/DDBJ whole genome shotgun (WGS) entry which is preliminary data.</text>
</comment>
<dbReference type="InterPro" id="IPR012334">
    <property type="entry name" value="Pectin_lyas_fold"/>
</dbReference>
<dbReference type="AlphaFoldDB" id="A0A0F9RG58"/>
<dbReference type="SUPFAM" id="SSF51126">
    <property type="entry name" value="Pectin lyase-like"/>
    <property type="match status" value="1"/>
</dbReference>
<proteinExistence type="predicted"/>
<protein>
    <recommendedName>
        <fullName evidence="1">Filamentous haemagglutinin FhaB/tRNA nuclease CdiA-like TPS domain-containing protein</fullName>
    </recommendedName>
</protein>
<dbReference type="Gene3D" id="2.160.20.10">
    <property type="entry name" value="Single-stranded right-handed beta-helix, Pectin lyase-like"/>
    <property type="match status" value="1"/>
</dbReference>
<evidence type="ECO:0000259" key="1">
    <source>
        <dbReference type="Pfam" id="PF05860"/>
    </source>
</evidence>
<feature type="non-terminal residue" evidence="2">
    <location>
        <position position="95"/>
    </location>
</feature>
<dbReference type="InterPro" id="IPR008638">
    <property type="entry name" value="FhaB/CdiA-like_TPS"/>
</dbReference>
<accession>A0A0F9RG58</accession>
<organism evidence="2">
    <name type="scientific">marine sediment metagenome</name>
    <dbReference type="NCBI Taxonomy" id="412755"/>
    <lineage>
        <taxon>unclassified sequences</taxon>
        <taxon>metagenomes</taxon>
        <taxon>ecological metagenomes</taxon>
    </lineage>
</organism>
<evidence type="ECO:0000313" key="2">
    <source>
        <dbReference type="EMBL" id="KKN24061.1"/>
    </source>
</evidence>
<reference evidence="2" key="1">
    <citation type="journal article" date="2015" name="Nature">
        <title>Complex archaea that bridge the gap between prokaryotes and eukaryotes.</title>
        <authorList>
            <person name="Spang A."/>
            <person name="Saw J.H."/>
            <person name="Jorgensen S.L."/>
            <person name="Zaremba-Niedzwiedzka K."/>
            <person name="Martijn J."/>
            <person name="Lind A.E."/>
            <person name="van Eijk R."/>
            <person name="Schleper C."/>
            <person name="Guy L."/>
            <person name="Ettema T.J."/>
        </authorList>
    </citation>
    <scope>NUCLEOTIDE SEQUENCE</scope>
</reference>
<dbReference type="InterPro" id="IPR011050">
    <property type="entry name" value="Pectin_lyase_fold/virulence"/>
</dbReference>
<dbReference type="Pfam" id="PF05860">
    <property type="entry name" value="TPS"/>
    <property type="match status" value="1"/>
</dbReference>
<name>A0A0F9RG58_9ZZZZ</name>
<feature type="domain" description="Filamentous haemagglutinin FhaB/tRNA nuclease CdiA-like TPS" evidence="1">
    <location>
        <begin position="31"/>
        <end position="93"/>
    </location>
</feature>